<accession>A0A6N9V634</accession>
<organism evidence="1 2">
    <name type="scientific">Streptomyces microflavus</name>
    <name type="common">Streptomyces lipmanii</name>
    <dbReference type="NCBI Taxonomy" id="1919"/>
    <lineage>
        <taxon>Bacteria</taxon>
        <taxon>Bacillati</taxon>
        <taxon>Actinomycetota</taxon>
        <taxon>Actinomycetes</taxon>
        <taxon>Kitasatosporales</taxon>
        <taxon>Streptomycetaceae</taxon>
        <taxon>Streptomyces</taxon>
    </lineage>
</organism>
<evidence type="ECO:0000313" key="2">
    <source>
        <dbReference type="Proteomes" id="UP000471648"/>
    </source>
</evidence>
<evidence type="ECO:0000313" key="1">
    <source>
        <dbReference type="EMBL" id="NEB68354.1"/>
    </source>
</evidence>
<comment type="caution">
    <text evidence="1">The sequence shown here is derived from an EMBL/GenBank/DDBJ whole genome shotgun (WGS) entry which is preliminary data.</text>
</comment>
<gene>
    <name evidence="1" type="ORF">G3I39_15060</name>
</gene>
<dbReference type="EMBL" id="JAAGME010000615">
    <property type="protein sequence ID" value="NEB68354.1"/>
    <property type="molecule type" value="Genomic_DNA"/>
</dbReference>
<proteinExistence type="predicted"/>
<name>A0A6N9V634_STRMI</name>
<dbReference type="Proteomes" id="UP000471648">
    <property type="component" value="Unassembled WGS sequence"/>
</dbReference>
<reference evidence="1 2" key="1">
    <citation type="submission" date="2020-01" db="EMBL/GenBank/DDBJ databases">
        <title>Insect and environment-associated Actinomycetes.</title>
        <authorList>
            <person name="Currrie C."/>
            <person name="Chevrette M."/>
            <person name="Carlson C."/>
            <person name="Stubbendieck R."/>
            <person name="Wendt-Pienkowski E."/>
        </authorList>
    </citation>
    <scope>NUCLEOTIDE SEQUENCE [LARGE SCALE GENOMIC DNA]</scope>
    <source>
        <strain evidence="1 2">SID14438</strain>
    </source>
</reference>
<dbReference type="RefSeq" id="WP_012901759.1">
    <property type="nucleotide sequence ID" value="NZ_JAAGME010000615.1"/>
</dbReference>
<protein>
    <submittedName>
        <fullName evidence="1">Uncharacterized protein</fullName>
    </submittedName>
</protein>
<dbReference type="AlphaFoldDB" id="A0A6N9V634"/>
<sequence>MTDADTIAEGRRLADRAANLLRAAAETPAGETTDRARDQYAALAEQLEEYANRI</sequence>